<gene>
    <name evidence="8" type="ORF">C7I85_06685</name>
</gene>
<feature type="compositionally biased region" description="Polar residues" evidence="6">
    <location>
        <begin position="51"/>
        <end position="66"/>
    </location>
</feature>
<dbReference type="InterPro" id="IPR019133">
    <property type="entry name" value="MIC60"/>
</dbReference>
<evidence type="ECO:0000256" key="3">
    <source>
        <dbReference type="ARBA" id="ARBA00022989"/>
    </source>
</evidence>
<name>A0A2P7SHR6_9HYPH</name>
<feature type="compositionally biased region" description="Basic residues" evidence="6">
    <location>
        <begin position="1"/>
        <end position="12"/>
    </location>
</feature>
<keyword evidence="3 7" id="KW-1133">Transmembrane helix</keyword>
<feature type="compositionally biased region" description="Low complexity" evidence="6">
    <location>
        <begin position="39"/>
        <end position="49"/>
    </location>
</feature>
<feature type="region of interest" description="Disordered" evidence="6">
    <location>
        <begin position="1"/>
        <end position="134"/>
    </location>
</feature>
<dbReference type="RefSeq" id="WP_106723193.1">
    <property type="nucleotide sequence ID" value="NZ_PXYL01000003.1"/>
</dbReference>
<reference evidence="8 9" key="1">
    <citation type="submission" date="2018-03" db="EMBL/GenBank/DDBJ databases">
        <title>The draft genome of Mesorhizobium soli JCM 19897.</title>
        <authorList>
            <person name="Li L."/>
            <person name="Liu L."/>
            <person name="Liang L."/>
            <person name="Wang T."/>
            <person name="Zhang X."/>
        </authorList>
    </citation>
    <scope>NUCLEOTIDE SEQUENCE [LARGE SCALE GENOMIC DNA]</scope>
    <source>
        <strain evidence="8 9">JCM 19897</strain>
    </source>
</reference>
<evidence type="ECO:0000256" key="7">
    <source>
        <dbReference type="SAM" id="Phobius"/>
    </source>
</evidence>
<evidence type="ECO:0000313" key="8">
    <source>
        <dbReference type="EMBL" id="PSJ62018.1"/>
    </source>
</evidence>
<evidence type="ECO:0000256" key="5">
    <source>
        <dbReference type="SAM" id="Coils"/>
    </source>
</evidence>
<keyword evidence="2 7" id="KW-0812">Transmembrane</keyword>
<protein>
    <submittedName>
        <fullName evidence="8">Phage tail protein</fullName>
    </submittedName>
</protein>
<keyword evidence="5" id="KW-0175">Coiled coil</keyword>
<accession>A0A2P7SHR6</accession>
<dbReference type="Proteomes" id="UP000240653">
    <property type="component" value="Unassembled WGS sequence"/>
</dbReference>
<dbReference type="EMBL" id="PXYL01000003">
    <property type="protein sequence ID" value="PSJ62018.1"/>
    <property type="molecule type" value="Genomic_DNA"/>
</dbReference>
<evidence type="ECO:0000256" key="2">
    <source>
        <dbReference type="ARBA" id="ARBA00022692"/>
    </source>
</evidence>
<evidence type="ECO:0000256" key="1">
    <source>
        <dbReference type="ARBA" id="ARBA00004370"/>
    </source>
</evidence>
<sequence>MVKTPSTRHSKTHREPVTIELQPGEVSRISDPKKRSSEQAEAQATAETSKPQESAMTGKTTETPSASAKPDEQPKAAEQTKTAAKPDAAPKPESAAPGTSREAPKSQSSQAAPERQSPKPAPAPEPQSRRNGFSPLAAGIVGGVIALAGAGALQFAGLLPAPGSNAGAAMTEVDSLRAELSGMQQDILALKNASGQPDTQLAGQVESVTKSLDEVKTDLGSLRQSVASASGDQAGLQALDGRLKELETSVAALREQQGANQTASGDLAALVERVAGVEALAKSSGDAVTAANGKLSALEQKVNDLSGKVEAQAGQPKVALAIAASALKSAVERGAPFQAEIETFAAIAPNAPGIAQLRTYAEKGVPTLADIQAETKPAIQAMIAAAKPVDEKAGVLDRLVSSAQSLVSVRPVGPVEGSGVPETTARMEFEIKSGDLEKALAEYDTLPEAAKAAGSEFADKIRARVEAQKLVDQAVAEAMKA</sequence>
<dbReference type="Gene3D" id="1.10.287.1490">
    <property type="match status" value="1"/>
</dbReference>
<evidence type="ECO:0000256" key="6">
    <source>
        <dbReference type="SAM" id="MobiDB-lite"/>
    </source>
</evidence>
<dbReference type="Pfam" id="PF09731">
    <property type="entry name" value="Mitofilin"/>
    <property type="match status" value="1"/>
</dbReference>
<dbReference type="GO" id="GO:0016020">
    <property type="term" value="C:membrane"/>
    <property type="evidence" value="ECO:0007669"/>
    <property type="project" value="UniProtKB-SubCell"/>
</dbReference>
<keyword evidence="4 7" id="KW-0472">Membrane</keyword>
<feature type="compositionally biased region" description="Basic and acidic residues" evidence="6">
    <location>
        <begin position="28"/>
        <end position="38"/>
    </location>
</feature>
<feature type="coiled-coil region" evidence="5">
    <location>
        <begin position="288"/>
        <end position="315"/>
    </location>
</feature>
<feature type="transmembrane region" description="Helical" evidence="7">
    <location>
        <begin position="136"/>
        <end position="159"/>
    </location>
</feature>
<proteinExistence type="predicted"/>
<keyword evidence="9" id="KW-1185">Reference proteome</keyword>
<feature type="compositionally biased region" description="Low complexity" evidence="6">
    <location>
        <begin position="81"/>
        <end position="97"/>
    </location>
</feature>
<evidence type="ECO:0000313" key="9">
    <source>
        <dbReference type="Proteomes" id="UP000240653"/>
    </source>
</evidence>
<dbReference type="AlphaFoldDB" id="A0A2P7SHR6"/>
<comment type="caution">
    <text evidence="8">The sequence shown here is derived from an EMBL/GenBank/DDBJ whole genome shotgun (WGS) entry which is preliminary data.</text>
</comment>
<evidence type="ECO:0000256" key="4">
    <source>
        <dbReference type="ARBA" id="ARBA00023136"/>
    </source>
</evidence>
<comment type="subcellular location">
    <subcellularLocation>
        <location evidence="1">Membrane</location>
    </subcellularLocation>
</comment>
<dbReference type="OrthoDB" id="8480612at2"/>
<organism evidence="8 9">
    <name type="scientific">Pseudaminobacter soli</name>
    <name type="common">ex Li et al. 2025</name>
    <dbReference type="NCBI Taxonomy" id="1295366"/>
    <lineage>
        <taxon>Bacteria</taxon>
        <taxon>Pseudomonadati</taxon>
        <taxon>Pseudomonadota</taxon>
        <taxon>Alphaproteobacteria</taxon>
        <taxon>Hyphomicrobiales</taxon>
        <taxon>Phyllobacteriaceae</taxon>
        <taxon>Pseudaminobacter</taxon>
    </lineage>
</organism>